<reference evidence="1" key="1">
    <citation type="journal article" date="2020" name="mSystems">
        <title>Genome- and Community-Level Interaction Insights into Carbon Utilization and Element Cycling Functions of Hydrothermarchaeota in Hydrothermal Sediment.</title>
        <authorList>
            <person name="Zhou Z."/>
            <person name="Liu Y."/>
            <person name="Xu W."/>
            <person name="Pan J."/>
            <person name="Luo Z.H."/>
            <person name="Li M."/>
        </authorList>
    </citation>
    <scope>NUCLEOTIDE SEQUENCE [LARGE SCALE GENOMIC DNA]</scope>
    <source>
        <strain evidence="1">SpSt-757</strain>
    </source>
</reference>
<name>A0A7V3JA98_UNCC3</name>
<evidence type="ECO:0000313" key="1">
    <source>
        <dbReference type="EMBL" id="HFZ09200.1"/>
    </source>
</evidence>
<protein>
    <recommendedName>
        <fullName evidence="2">Glycosyltransferase</fullName>
    </recommendedName>
</protein>
<comment type="caution">
    <text evidence="1">The sequence shown here is derived from an EMBL/GenBank/DDBJ whole genome shotgun (WGS) entry which is preliminary data.</text>
</comment>
<proteinExistence type="predicted"/>
<evidence type="ECO:0008006" key="2">
    <source>
        <dbReference type="Google" id="ProtNLM"/>
    </source>
</evidence>
<sequence length="220" mass="25181">MKILALIAVRDEERFLPGYFAHLRNFVDGFAVVDDGSVDATWSLIQKEQKLSFSFRREVRAADHFFEIENRELLLNAAKDLGAEWVLGSDADERYEMAFLKNMAALQNEAEKREKRAIALQVFGLWNSPVTYRADTPLGRLSKFVLFKVPTEISYADRPKRALHSSWLPVAMMNPAYHWLTDYRFIICAVSTRRIGYGALRNSGALIQKINGSRSVTTTW</sequence>
<dbReference type="InterPro" id="IPR029044">
    <property type="entry name" value="Nucleotide-diphossugar_trans"/>
</dbReference>
<dbReference type="AlphaFoldDB" id="A0A7V3JA98"/>
<gene>
    <name evidence="1" type="ORF">ENV41_03605</name>
</gene>
<dbReference type="SUPFAM" id="SSF53448">
    <property type="entry name" value="Nucleotide-diphospho-sugar transferases"/>
    <property type="match status" value="1"/>
</dbReference>
<dbReference type="Pfam" id="PF13704">
    <property type="entry name" value="Glyco_tranf_2_4"/>
    <property type="match status" value="1"/>
</dbReference>
<dbReference type="Gene3D" id="3.90.550.10">
    <property type="entry name" value="Spore Coat Polysaccharide Biosynthesis Protein SpsA, Chain A"/>
    <property type="match status" value="1"/>
</dbReference>
<organism evidence="1">
    <name type="scientific">candidate division CPR3 bacterium</name>
    <dbReference type="NCBI Taxonomy" id="2268181"/>
    <lineage>
        <taxon>Bacteria</taxon>
        <taxon>Bacteria division CPR3</taxon>
    </lineage>
</organism>
<accession>A0A7V3JA98</accession>
<dbReference type="EMBL" id="DTGG01000117">
    <property type="protein sequence ID" value="HFZ09200.1"/>
    <property type="molecule type" value="Genomic_DNA"/>
</dbReference>